<dbReference type="AlphaFoldDB" id="W7EBB0"/>
<protein>
    <submittedName>
        <fullName evidence="1">Uncharacterized protein</fullName>
    </submittedName>
</protein>
<dbReference type="Proteomes" id="UP000054337">
    <property type="component" value="Unassembled WGS sequence"/>
</dbReference>
<feature type="non-terminal residue" evidence="1">
    <location>
        <position position="1"/>
    </location>
</feature>
<accession>W7EBB0</accession>
<keyword evidence="2" id="KW-1185">Reference proteome</keyword>
<proteinExistence type="predicted"/>
<reference evidence="1 2" key="1">
    <citation type="journal article" date="2013" name="PLoS Genet.">
        <title>Comparative genome structure, secondary metabolite, and effector coding capacity across Cochliobolus pathogens.</title>
        <authorList>
            <person name="Condon B.J."/>
            <person name="Leng Y."/>
            <person name="Wu D."/>
            <person name="Bushley K.E."/>
            <person name="Ohm R.A."/>
            <person name="Otillar R."/>
            <person name="Martin J."/>
            <person name="Schackwitz W."/>
            <person name="Grimwood J."/>
            <person name="MohdZainudin N."/>
            <person name="Xue C."/>
            <person name="Wang R."/>
            <person name="Manning V.A."/>
            <person name="Dhillon B."/>
            <person name="Tu Z.J."/>
            <person name="Steffenson B.J."/>
            <person name="Salamov A."/>
            <person name="Sun H."/>
            <person name="Lowry S."/>
            <person name="LaButti K."/>
            <person name="Han J."/>
            <person name="Copeland A."/>
            <person name="Lindquist E."/>
            <person name="Barry K."/>
            <person name="Schmutz J."/>
            <person name="Baker S.E."/>
            <person name="Ciuffetti L.M."/>
            <person name="Grigoriev I.V."/>
            <person name="Zhong S."/>
            <person name="Turgeon B.G."/>
        </authorList>
    </citation>
    <scope>NUCLEOTIDE SEQUENCE [LARGE SCALE GENOMIC DNA]</scope>
    <source>
        <strain evidence="1 2">FI3</strain>
    </source>
</reference>
<gene>
    <name evidence="1" type="ORF">COCVIDRAFT_97559</name>
</gene>
<evidence type="ECO:0000313" key="2">
    <source>
        <dbReference type="Proteomes" id="UP000054337"/>
    </source>
</evidence>
<dbReference type="GeneID" id="26260429"/>
<dbReference type="RefSeq" id="XP_014557317.1">
    <property type="nucleotide sequence ID" value="XM_014701831.1"/>
</dbReference>
<name>W7EBB0_BIPV3</name>
<organism evidence="1 2">
    <name type="scientific">Bipolaris victoriae (strain FI3)</name>
    <name type="common">Victoria blight of oats agent</name>
    <name type="synonym">Cochliobolus victoriae</name>
    <dbReference type="NCBI Taxonomy" id="930091"/>
    <lineage>
        <taxon>Eukaryota</taxon>
        <taxon>Fungi</taxon>
        <taxon>Dikarya</taxon>
        <taxon>Ascomycota</taxon>
        <taxon>Pezizomycotina</taxon>
        <taxon>Dothideomycetes</taxon>
        <taxon>Pleosporomycetidae</taxon>
        <taxon>Pleosporales</taxon>
        <taxon>Pleosporineae</taxon>
        <taxon>Pleosporaceae</taxon>
        <taxon>Bipolaris</taxon>
    </lineage>
</organism>
<sequence>PQHCIHTTIPSTSLSGWLPPDCRPWPGIVQSLFARVGPESGLLSLFLRLAKRSHPCCPCPFTTRASQVRARHTRYYSSPASLPLPFTGHDLHHPSWRGRPSSSALQLLLQLPLPPELSFHP</sequence>
<dbReference type="HOGENOM" id="CLU_2043591_0_0_1"/>
<dbReference type="EMBL" id="KI968727">
    <property type="protein sequence ID" value="EUN27723.1"/>
    <property type="molecule type" value="Genomic_DNA"/>
</dbReference>
<evidence type="ECO:0000313" key="1">
    <source>
        <dbReference type="EMBL" id="EUN27723.1"/>
    </source>
</evidence>